<evidence type="ECO:0000259" key="8">
    <source>
        <dbReference type="Pfam" id="PF02878"/>
    </source>
</evidence>
<dbReference type="InterPro" id="IPR024086">
    <property type="entry name" value="GlmM_arc-type"/>
</dbReference>
<dbReference type="FunFam" id="3.40.120.10:FF:000001">
    <property type="entry name" value="Phosphoglucosamine mutase"/>
    <property type="match status" value="1"/>
</dbReference>
<proteinExistence type="inferred from homology"/>
<feature type="domain" description="Alpha-D-phosphohexomutase alpha/beta/alpha" evidence="9">
    <location>
        <begin position="156"/>
        <end position="255"/>
    </location>
</feature>
<keyword evidence="6 11" id="KW-0413">Isomerase</keyword>
<dbReference type="InterPro" id="IPR005841">
    <property type="entry name" value="Alpha-D-phosphohexomutase_SF"/>
</dbReference>
<dbReference type="InterPro" id="IPR036900">
    <property type="entry name" value="A-D-PHexomutase_C_sf"/>
</dbReference>
<keyword evidence="5" id="KW-0460">Magnesium</keyword>
<organism evidence="11">
    <name type="scientific">hydrocarbon metagenome</name>
    <dbReference type="NCBI Taxonomy" id="938273"/>
    <lineage>
        <taxon>unclassified sequences</taxon>
        <taxon>metagenomes</taxon>
        <taxon>ecological metagenomes</taxon>
    </lineage>
</organism>
<feature type="domain" description="Alpha-D-phosphohexomutase alpha/beta/alpha" evidence="8">
    <location>
        <begin position="10"/>
        <end position="134"/>
    </location>
</feature>
<dbReference type="InterPro" id="IPR016055">
    <property type="entry name" value="A-D-PHexomutase_a/b/a-I/II/III"/>
</dbReference>
<dbReference type="Gene3D" id="3.30.310.50">
    <property type="entry name" value="Alpha-D-phosphohexomutase, C-terminal domain"/>
    <property type="match status" value="1"/>
</dbReference>
<gene>
    <name evidence="11" type="ORF">ASZ90_010337</name>
</gene>
<dbReference type="NCBIfam" id="TIGR03990">
    <property type="entry name" value="Arch_GlmM"/>
    <property type="match status" value="1"/>
</dbReference>
<evidence type="ECO:0000259" key="10">
    <source>
        <dbReference type="Pfam" id="PF02880"/>
    </source>
</evidence>
<comment type="cofactor">
    <cofactor evidence="1">
        <name>Mg(2+)</name>
        <dbReference type="ChEBI" id="CHEBI:18420"/>
    </cofactor>
</comment>
<dbReference type="InterPro" id="IPR005844">
    <property type="entry name" value="A-D-PHexomutase_a/b/a-I"/>
</dbReference>
<comment type="caution">
    <text evidence="11">The sequence shown here is derived from an EMBL/GenBank/DDBJ whole genome shotgun (WGS) entry which is preliminary data.</text>
</comment>
<dbReference type="SUPFAM" id="SSF53738">
    <property type="entry name" value="Phosphoglucomutase, first 3 domains"/>
    <property type="match status" value="3"/>
</dbReference>
<dbReference type="PANTHER" id="PTHR43771">
    <property type="entry name" value="PHOSPHOMANNOMUTASE"/>
    <property type="match status" value="1"/>
</dbReference>
<keyword evidence="3" id="KW-0597">Phosphoprotein</keyword>
<dbReference type="Pfam" id="PF02880">
    <property type="entry name" value="PGM_PMM_III"/>
    <property type="match status" value="1"/>
</dbReference>
<evidence type="ECO:0000256" key="4">
    <source>
        <dbReference type="ARBA" id="ARBA00022723"/>
    </source>
</evidence>
<evidence type="ECO:0000256" key="6">
    <source>
        <dbReference type="ARBA" id="ARBA00023235"/>
    </source>
</evidence>
<dbReference type="EC" id="5.4.2.8" evidence="11"/>
<sequence length="454" mass="49439">MNTQKEKKKRLFGTNGVRGVIGETMTPDLVLGIGAALGSMRRGRIAVGRDTRTSGEALVHAVKAGLLMCGCDVLDLGILPTPALQYIVRDRCEAGAMITASHNPPEYNGVKIIDTDGTEMADEEIILLEERLFNRQYDVAAWDGVGSETIAHHQVEEYIRAIVDYFPEQIGAGMTVVVDPGSGPAAITTPEILSRMGCRVYSINARIDGTFPGRMPEPTVEGLAGLSEMVLSTGADFGVAHDGDADRAVFIDDKGRYVEENHEFALIEEYICRRRKGVIVTPVSTSRLIQDVAIQHGCTVDYTPVGSIYAARRMLEMIGEGVEVVFGGEGNGGLIYPDHQFCRDGGMTAAMMVAVLASEPDRKLSKLLDGMPAYHLIKDKLINVQASDIISRLEAAFLHETLDRTDGIKIIRDRSWALVRASGTEPMVRILVESEGEGDAEAFYREIRQAIGRV</sequence>
<dbReference type="PRINTS" id="PR00509">
    <property type="entry name" value="PGMPMM"/>
</dbReference>
<dbReference type="SUPFAM" id="SSF55957">
    <property type="entry name" value="Phosphoglucomutase, C-terminal domain"/>
    <property type="match status" value="1"/>
</dbReference>
<protein>
    <submittedName>
        <fullName evidence="11">Phosphomannomutase</fullName>
        <ecNumber evidence="11">5.4.2.8</ecNumber>
    </submittedName>
</protein>
<name>A0A0W8FGA6_9ZZZZ</name>
<evidence type="ECO:0000259" key="7">
    <source>
        <dbReference type="Pfam" id="PF00408"/>
    </source>
</evidence>
<accession>A0A0W8FGA6</accession>
<dbReference type="AlphaFoldDB" id="A0A0W8FGA6"/>
<evidence type="ECO:0000256" key="3">
    <source>
        <dbReference type="ARBA" id="ARBA00022553"/>
    </source>
</evidence>
<reference evidence="11" key="1">
    <citation type="journal article" date="2015" name="Proc. Natl. Acad. Sci. U.S.A.">
        <title>Networks of energetic and metabolic interactions define dynamics in microbial communities.</title>
        <authorList>
            <person name="Embree M."/>
            <person name="Liu J.K."/>
            <person name="Al-Bassam M.M."/>
            <person name="Zengler K."/>
        </authorList>
    </citation>
    <scope>NUCLEOTIDE SEQUENCE</scope>
</reference>
<feature type="domain" description="Alpha-D-phosphohexomutase C-terminal" evidence="7">
    <location>
        <begin position="383"/>
        <end position="446"/>
    </location>
</feature>
<comment type="similarity">
    <text evidence="2">Belongs to the phosphohexose mutase family.</text>
</comment>
<dbReference type="InterPro" id="IPR005843">
    <property type="entry name" value="A-D-PHexomutase_C"/>
</dbReference>
<dbReference type="GO" id="GO:0005975">
    <property type="term" value="P:carbohydrate metabolic process"/>
    <property type="evidence" value="ECO:0007669"/>
    <property type="project" value="InterPro"/>
</dbReference>
<dbReference type="Pfam" id="PF02878">
    <property type="entry name" value="PGM_PMM_I"/>
    <property type="match status" value="1"/>
</dbReference>
<dbReference type="GO" id="GO:0008966">
    <property type="term" value="F:phosphoglucosamine mutase activity"/>
    <property type="evidence" value="ECO:0007669"/>
    <property type="project" value="InterPro"/>
</dbReference>
<keyword evidence="4" id="KW-0479">Metal-binding</keyword>
<feature type="domain" description="Alpha-D-phosphohexomutase alpha/beta/alpha" evidence="10">
    <location>
        <begin position="261"/>
        <end position="373"/>
    </location>
</feature>
<evidence type="ECO:0000256" key="5">
    <source>
        <dbReference type="ARBA" id="ARBA00022842"/>
    </source>
</evidence>
<evidence type="ECO:0000313" key="11">
    <source>
        <dbReference type="EMBL" id="KUG19944.1"/>
    </source>
</evidence>
<dbReference type="Gene3D" id="3.40.120.10">
    <property type="entry name" value="Alpha-D-Glucose-1,6-Bisphosphate, subunit A, domain 3"/>
    <property type="match status" value="3"/>
</dbReference>
<dbReference type="CDD" id="cd03087">
    <property type="entry name" value="PGM_like1"/>
    <property type="match status" value="1"/>
</dbReference>
<dbReference type="Pfam" id="PF00408">
    <property type="entry name" value="PGM_PMM_IV"/>
    <property type="match status" value="1"/>
</dbReference>
<evidence type="ECO:0000256" key="2">
    <source>
        <dbReference type="ARBA" id="ARBA00010231"/>
    </source>
</evidence>
<dbReference type="InterPro" id="IPR005846">
    <property type="entry name" value="A-D-PHexomutase_a/b/a-III"/>
</dbReference>
<evidence type="ECO:0000259" key="9">
    <source>
        <dbReference type="Pfam" id="PF02879"/>
    </source>
</evidence>
<dbReference type="GO" id="GO:0046872">
    <property type="term" value="F:metal ion binding"/>
    <property type="evidence" value="ECO:0007669"/>
    <property type="project" value="UniProtKB-KW"/>
</dbReference>
<dbReference type="GO" id="GO:0004615">
    <property type="term" value="F:phosphomannomutase activity"/>
    <property type="evidence" value="ECO:0007669"/>
    <property type="project" value="UniProtKB-EC"/>
</dbReference>
<dbReference type="EMBL" id="LNQE01001243">
    <property type="protein sequence ID" value="KUG19944.1"/>
    <property type="molecule type" value="Genomic_DNA"/>
</dbReference>
<dbReference type="Pfam" id="PF02879">
    <property type="entry name" value="PGM_PMM_II"/>
    <property type="match status" value="1"/>
</dbReference>
<dbReference type="InterPro" id="IPR005845">
    <property type="entry name" value="A-D-PHexomutase_a/b/a-II"/>
</dbReference>
<evidence type="ECO:0000256" key="1">
    <source>
        <dbReference type="ARBA" id="ARBA00001946"/>
    </source>
</evidence>
<dbReference type="PANTHER" id="PTHR43771:SF1">
    <property type="entry name" value="PHOSPHOMANNOMUTASE"/>
    <property type="match status" value="1"/>
</dbReference>